<proteinExistence type="predicted"/>
<comment type="caution">
    <text evidence="1">The sequence shown here is derived from an EMBL/GenBank/DDBJ whole genome shotgun (WGS) entry which is preliminary data.</text>
</comment>
<evidence type="ECO:0000313" key="2">
    <source>
        <dbReference type="Proteomes" id="UP000237271"/>
    </source>
</evidence>
<dbReference type="AlphaFoldDB" id="A0A2P4YTH7"/>
<dbReference type="CDD" id="cd09272">
    <property type="entry name" value="RNase_HI_RT_Ty1"/>
    <property type="match status" value="1"/>
</dbReference>
<name>A0A2P4YTH7_9STRA</name>
<evidence type="ECO:0000313" key="1">
    <source>
        <dbReference type="EMBL" id="POM81120.1"/>
    </source>
</evidence>
<sequence length="259" mass="28990">MFTISQKGYCEKCLLLKSKAICPNPEILCFLAQRSRPGTANAVRTLAKYLNCFTHEHHVLAKRVLRYLRETTDYGLVWARSDKPDLQVAALVDAWCVPKKEVHLLTHADADLGNEKDDRRSVTKFVPHLEGCTFAYSSHKQSLNTDDTCSVPKIIVERTAAAIKSEHNICKELGVRRKGIVIYDDNQAGIAVIKANIGDYKAKGIDRKYHKFERGEFALEYCPSEDNLADILTKPLGPTQFKKLLNVMSVPAVGTGTQN</sequence>
<reference evidence="1 2" key="1">
    <citation type="journal article" date="2017" name="Genome Biol. Evol.">
        <title>Phytophthora megakarya and P. palmivora, closely related causal agents of cacao black pod rot, underwent increases in genome sizes and gene numbers by different mechanisms.</title>
        <authorList>
            <person name="Ali S.S."/>
            <person name="Shao J."/>
            <person name="Lary D.J."/>
            <person name="Kronmiller B."/>
            <person name="Shen D."/>
            <person name="Strem M.D."/>
            <person name="Amoako-Attah I."/>
            <person name="Akrofi A.Y."/>
            <person name="Begoude B.A."/>
            <person name="Ten Hoopen G.M."/>
            <person name="Coulibaly K."/>
            <person name="Kebe B.I."/>
            <person name="Melnick R.L."/>
            <person name="Guiltinan M.J."/>
            <person name="Tyler B.M."/>
            <person name="Meinhardt L.W."/>
            <person name="Bailey B.A."/>
        </authorList>
    </citation>
    <scope>NUCLEOTIDE SEQUENCE [LARGE SCALE GENOMIC DNA]</scope>
    <source>
        <strain evidence="2">sbr112.9</strain>
    </source>
</reference>
<dbReference type="OrthoDB" id="118260at2759"/>
<accession>A0A2P4YTH7</accession>
<dbReference type="EMBL" id="NCKW01000164">
    <property type="protein sequence ID" value="POM81120.1"/>
    <property type="molecule type" value="Genomic_DNA"/>
</dbReference>
<dbReference type="PANTHER" id="PTHR11439:SF467">
    <property type="entry name" value="INTEGRASE CATALYTIC DOMAIN-CONTAINING PROTEIN"/>
    <property type="match status" value="1"/>
</dbReference>
<organism evidence="1 2">
    <name type="scientific">Phytophthora palmivora</name>
    <dbReference type="NCBI Taxonomy" id="4796"/>
    <lineage>
        <taxon>Eukaryota</taxon>
        <taxon>Sar</taxon>
        <taxon>Stramenopiles</taxon>
        <taxon>Oomycota</taxon>
        <taxon>Peronosporomycetes</taxon>
        <taxon>Peronosporales</taxon>
        <taxon>Peronosporaceae</taxon>
        <taxon>Phytophthora</taxon>
    </lineage>
</organism>
<dbReference type="Proteomes" id="UP000237271">
    <property type="component" value="Unassembled WGS sequence"/>
</dbReference>
<dbReference type="PANTHER" id="PTHR11439">
    <property type="entry name" value="GAG-POL-RELATED RETROTRANSPOSON"/>
    <property type="match status" value="1"/>
</dbReference>
<gene>
    <name evidence="1" type="ORF">PHPALM_954</name>
</gene>
<keyword evidence="2" id="KW-1185">Reference proteome</keyword>
<protein>
    <submittedName>
        <fullName evidence="1">Polyprotein</fullName>
    </submittedName>
</protein>